<evidence type="ECO:0000313" key="3">
    <source>
        <dbReference type="EMBL" id="RHC49615.1"/>
    </source>
</evidence>
<evidence type="ECO:0000313" key="5">
    <source>
        <dbReference type="Proteomes" id="UP000284543"/>
    </source>
</evidence>
<name>A0A414AKH9_9FIRM</name>
<dbReference type="EMBL" id="QRZM01000016">
    <property type="protein sequence ID" value="RGV72037.1"/>
    <property type="molecule type" value="Genomic_DNA"/>
</dbReference>
<dbReference type="AlphaFoldDB" id="A0A414AKH9"/>
<gene>
    <name evidence="3" type="ORF">DW839_27155</name>
    <name evidence="2" type="ORF">DWW02_25295</name>
</gene>
<dbReference type="EMBL" id="QSHZ01000041">
    <property type="protein sequence ID" value="RHC49615.1"/>
    <property type="molecule type" value="Genomic_DNA"/>
</dbReference>
<proteinExistence type="predicted"/>
<accession>A0A414AKH9</accession>
<reference evidence="4 5" key="1">
    <citation type="submission" date="2018-08" db="EMBL/GenBank/DDBJ databases">
        <title>A genome reference for cultivated species of the human gut microbiota.</title>
        <authorList>
            <person name="Zou Y."/>
            <person name="Xue W."/>
            <person name="Luo G."/>
        </authorList>
    </citation>
    <scope>NUCLEOTIDE SEQUENCE [LARGE SCALE GENOMIC DNA]</scope>
    <source>
        <strain evidence="2 5">AF14-18</strain>
        <strain evidence="3 4">AM35-14</strain>
    </source>
</reference>
<comment type="caution">
    <text evidence="3">The sequence shown here is derived from an EMBL/GenBank/DDBJ whole genome shotgun (WGS) entry which is preliminary data.</text>
</comment>
<organism evidence="3 4">
    <name type="scientific">Enterocloster bolteae</name>
    <dbReference type="NCBI Taxonomy" id="208479"/>
    <lineage>
        <taxon>Bacteria</taxon>
        <taxon>Bacillati</taxon>
        <taxon>Bacillota</taxon>
        <taxon>Clostridia</taxon>
        <taxon>Lachnospirales</taxon>
        <taxon>Lachnospiraceae</taxon>
        <taxon>Enterocloster</taxon>
    </lineage>
</organism>
<dbReference type="Proteomes" id="UP000283975">
    <property type="component" value="Unassembled WGS sequence"/>
</dbReference>
<evidence type="ECO:0000256" key="1">
    <source>
        <dbReference type="SAM" id="MobiDB-lite"/>
    </source>
</evidence>
<dbReference type="Proteomes" id="UP000284543">
    <property type="component" value="Unassembled WGS sequence"/>
</dbReference>
<evidence type="ECO:0000313" key="4">
    <source>
        <dbReference type="Proteomes" id="UP000283975"/>
    </source>
</evidence>
<sequence>MNLAYGQPPLFYLWCVKKEYNMGKEQIMEDAVRDLTELALQEHRETTGEAEQKMLKRDADPVQVI</sequence>
<feature type="region of interest" description="Disordered" evidence="1">
    <location>
        <begin position="44"/>
        <end position="65"/>
    </location>
</feature>
<dbReference type="KEGG" id="cbol:CGC65_08920"/>
<protein>
    <submittedName>
        <fullName evidence="3">Uncharacterized protein</fullName>
    </submittedName>
</protein>
<evidence type="ECO:0000313" key="2">
    <source>
        <dbReference type="EMBL" id="RGV72037.1"/>
    </source>
</evidence>